<name>A0A7I7QEF2_9MYCO</name>
<dbReference type="InterPro" id="IPR017517">
    <property type="entry name" value="Maleyloyr_isom"/>
</dbReference>
<dbReference type="SUPFAM" id="SSF109854">
    <property type="entry name" value="DinB/YfiT-like putative metalloenzymes"/>
    <property type="match status" value="1"/>
</dbReference>
<dbReference type="AlphaFoldDB" id="A0A7I7QEF2"/>
<gene>
    <name evidence="2" type="ORF">MSTO_49180</name>
</gene>
<accession>A0A7I7QEF2</accession>
<dbReference type="KEGG" id="msto:MSTO_49180"/>
<feature type="domain" description="Mycothiol-dependent maleylpyruvate isomerase metal-binding" evidence="1">
    <location>
        <begin position="6"/>
        <end position="125"/>
    </location>
</feature>
<organism evidence="2 3">
    <name type="scientific">Mycobacterium stomatepiae</name>
    <dbReference type="NCBI Taxonomy" id="470076"/>
    <lineage>
        <taxon>Bacteria</taxon>
        <taxon>Bacillati</taxon>
        <taxon>Actinomycetota</taxon>
        <taxon>Actinomycetes</taxon>
        <taxon>Mycobacteriales</taxon>
        <taxon>Mycobacteriaceae</taxon>
        <taxon>Mycobacterium</taxon>
        <taxon>Mycobacterium simiae complex</taxon>
    </lineage>
</organism>
<proteinExistence type="predicted"/>
<dbReference type="EMBL" id="AP022587">
    <property type="protein sequence ID" value="BBY24713.1"/>
    <property type="molecule type" value="Genomic_DNA"/>
</dbReference>
<sequence>MLHSIDIVNTVTRDDVGRPTPCGGWSLLDLLAHMTVQHRGFAAAARGAGADLENWNVDTVVDAVRADHVRAYADAALDVIDAFAADGTPEALFGLPEFGAGAAVPGAMAMGFHLVDYAVHGWDVAASMGLRYELPADVIAAALPLVLVVPDGEFRNAGGAPFGPAIEPAGGDEFDRILRHLGRSPDWAPRYSSASGE</sequence>
<evidence type="ECO:0000313" key="2">
    <source>
        <dbReference type="EMBL" id="BBY24713.1"/>
    </source>
</evidence>
<reference evidence="2 3" key="1">
    <citation type="journal article" date="2019" name="Emerg. Microbes Infect.">
        <title>Comprehensive subspecies identification of 175 nontuberculous mycobacteria species based on 7547 genomic profiles.</title>
        <authorList>
            <person name="Matsumoto Y."/>
            <person name="Kinjo T."/>
            <person name="Motooka D."/>
            <person name="Nabeya D."/>
            <person name="Jung N."/>
            <person name="Uechi K."/>
            <person name="Horii T."/>
            <person name="Iida T."/>
            <person name="Fujita J."/>
            <person name="Nakamura S."/>
        </authorList>
    </citation>
    <scope>NUCLEOTIDE SEQUENCE [LARGE SCALE GENOMIC DNA]</scope>
    <source>
        <strain evidence="2 3">JCM 17783</strain>
    </source>
</reference>
<evidence type="ECO:0000313" key="3">
    <source>
        <dbReference type="Proteomes" id="UP000467130"/>
    </source>
</evidence>
<dbReference type="Pfam" id="PF11716">
    <property type="entry name" value="MDMPI_N"/>
    <property type="match status" value="1"/>
</dbReference>
<evidence type="ECO:0000259" key="1">
    <source>
        <dbReference type="Pfam" id="PF11716"/>
    </source>
</evidence>
<dbReference type="Gene3D" id="1.20.120.450">
    <property type="entry name" value="dinb family like domain"/>
    <property type="match status" value="1"/>
</dbReference>
<dbReference type="NCBIfam" id="TIGR03086">
    <property type="entry name" value="TIGR03086 family metal-binding protein"/>
    <property type="match status" value="1"/>
</dbReference>
<protein>
    <submittedName>
        <fullName evidence="2">TIGR03086 family protein</fullName>
    </submittedName>
</protein>
<dbReference type="InterPro" id="IPR017520">
    <property type="entry name" value="CHP03086"/>
</dbReference>
<dbReference type="NCBIfam" id="TIGR03083">
    <property type="entry name" value="maleylpyruvate isomerase family mycothiol-dependent enzyme"/>
    <property type="match status" value="1"/>
</dbReference>
<keyword evidence="3" id="KW-1185">Reference proteome</keyword>
<dbReference type="Proteomes" id="UP000467130">
    <property type="component" value="Chromosome"/>
</dbReference>
<dbReference type="InterPro" id="IPR024344">
    <property type="entry name" value="MDMPI_metal-binding"/>
</dbReference>
<dbReference type="GO" id="GO:0046872">
    <property type="term" value="F:metal ion binding"/>
    <property type="evidence" value="ECO:0007669"/>
    <property type="project" value="InterPro"/>
</dbReference>
<dbReference type="InterPro" id="IPR034660">
    <property type="entry name" value="DinB/YfiT-like"/>
</dbReference>